<feature type="compositionally biased region" description="Basic residues" evidence="1">
    <location>
        <begin position="91"/>
        <end position="100"/>
    </location>
</feature>
<dbReference type="AlphaFoldDB" id="A0A7W7Y3T8"/>
<comment type="caution">
    <text evidence="2">The sequence shown here is derived from an EMBL/GenBank/DDBJ whole genome shotgun (WGS) entry which is preliminary data.</text>
</comment>
<proteinExistence type="predicted"/>
<sequence>MAYHFVIGALVGAASVLLLSNRRTKELMNRGQHLVRENVDGGVQVVRATTECIREKMQERREEAVEDAGSEKASDALVDEDSPEKEAPSKTARRRKSTDG</sequence>
<accession>A0A7W7Y3T8</accession>
<keyword evidence="3" id="KW-1185">Reference proteome</keyword>
<feature type="compositionally biased region" description="Basic and acidic residues" evidence="1">
    <location>
        <begin position="58"/>
        <end position="74"/>
    </location>
</feature>
<evidence type="ECO:0000313" key="2">
    <source>
        <dbReference type="EMBL" id="MBB5021518.1"/>
    </source>
</evidence>
<name>A0A7W7Y3T8_9BACT</name>
<protein>
    <submittedName>
        <fullName evidence="2">Gas vesicle protein</fullName>
    </submittedName>
</protein>
<organism evidence="2 3">
    <name type="scientific">Desulfurispira natronophila</name>
    <dbReference type="NCBI Taxonomy" id="682562"/>
    <lineage>
        <taxon>Bacteria</taxon>
        <taxon>Pseudomonadati</taxon>
        <taxon>Chrysiogenota</taxon>
        <taxon>Chrysiogenia</taxon>
        <taxon>Chrysiogenales</taxon>
        <taxon>Chrysiogenaceae</taxon>
        <taxon>Desulfurispira</taxon>
    </lineage>
</organism>
<dbReference type="RefSeq" id="WP_183730365.1">
    <property type="nucleotide sequence ID" value="NZ_JACHID010000004.1"/>
</dbReference>
<reference evidence="2 3" key="1">
    <citation type="submission" date="2020-08" db="EMBL/GenBank/DDBJ databases">
        <title>Genomic Encyclopedia of Type Strains, Phase IV (KMG-IV): sequencing the most valuable type-strain genomes for metagenomic binning, comparative biology and taxonomic classification.</title>
        <authorList>
            <person name="Goeker M."/>
        </authorList>
    </citation>
    <scope>NUCLEOTIDE SEQUENCE [LARGE SCALE GENOMIC DNA]</scope>
    <source>
        <strain evidence="2 3">DSM 22071</strain>
    </source>
</reference>
<feature type="region of interest" description="Disordered" evidence="1">
    <location>
        <begin position="58"/>
        <end position="100"/>
    </location>
</feature>
<dbReference type="Proteomes" id="UP000528322">
    <property type="component" value="Unassembled WGS sequence"/>
</dbReference>
<evidence type="ECO:0000313" key="3">
    <source>
        <dbReference type="Proteomes" id="UP000528322"/>
    </source>
</evidence>
<evidence type="ECO:0000256" key="1">
    <source>
        <dbReference type="SAM" id="MobiDB-lite"/>
    </source>
</evidence>
<dbReference type="EMBL" id="JACHID010000004">
    <property type="protein sequence ID" value="MBB5021518.1"/>
    <property type="molecule type" value="Genomic_DNA"/>
</dbReference>
<gene>
    <name evidence="2" type="ORF">HNR37_000830</name>
</gene>